<gene>
    <name evidence="3" type="ORF">I206_02857</name>
    <name evidence="4" type="ORF">I206_102506</name>
</gene>
<keyword evidence="5" id="KW-1185">Reference proteome</keyword>
<proteinExistence type="predicted"/>
<dbReference type="EMBL" id="CP144521">
    <property type="protein sequence ID" value="WWC68576.1"/>
    <property type="molecule type" value="Genomic_DNA"/>
</dbReference>
<keyword evidence="2" id="KW-1133">Transmembrane helix</keyword>
<evidence type="ECO:0000256" key="2">
    <source>
        <dbReference type="SAM" id="Phobius"/>
    </source>
</evidence>
<dbReference type="OrthoDB" id="2596020at2759"/>
<feature type="compositionally biased region" description="Polar residues" evidence="1">
    <location>
        <begin position="1"/>
        <end position="21"/>
    </location>
</feature>
<reference evidence="3" key="1">
    <citation type="submission" date="2013-07" db="EMBL/GenBank/DDBJ databases">
        <title>The Genome Sequence of Cryptococcus pinus CBS10737.</title>
        <authorList>
            <consortium name="The Broad Institute Genome Sequencing Platform"/>
            <person name="Cuomo C."/>
            <person name="Litvintseva A."/>
            <person name="Chen Y."/>
            <person name="Heitman J."/>
            <person name="Sun S."/>
            <person name="Springer D."/>
            <person name="Dromer F."/>
            <person name="Young S.K."/>
            <person name="Zeng Q."/>
            <person name="Gargeya S."/>
            <person name="Fitzgerald M."/>
            <person name="Abouelleil A."/>
            <person name="Alvarado L."/>
            <person name="Berlin A.M."/>
            <person name="Chapman S.B."/>
            <person name="Dewar J."/>
            <person name="Goldberg J."/>
            <person name="Griggs A."/>
            <person name="Gujja S."/>
            <person name="Hansen M."/>
            <person name="Howarth C."/>
            <person name="Imamovic A."/>
            <person name="Larimer J."/>
            <person name="McCowan C."/>
            <person name="Murphy C."/>
            <person name="Pearson M."/>
            <person name="Priest M."/>
            <person name="Roberts A."/>
            <person name="Saif S."/>
            <person name="Shea T."/>
            <person name="Sykes S."/>
            <person name="Wortman J."/>
            <person name="Nusbaum C."/>
            <person name="Birren B."/>
        </authorList>
    </citation>
    <scope>NUCLEOTIDE SEQUENCE [LARGE SCALE GENOMIC DNA]</scope>
    <source>
        <strain evidence="3">CBS 10737</strain>
    </source>
</reference>
<name>A0A1B9I5K5_9TREE</name>
<reference evidence="4" key="2">
    <citation type="submission" date="2013-07" db="EMBL/GenBank/DDBJ databases">
        <authorList>
            <consortium name="The Broad Institute Genome Sequencing Platform"/>
            <person name="Cuomo C."/>
            <person name="Litvintseva A."/>
            <person name="Chen Y."/>
            <person name="Heitman J."/>
            <person name="Sun S."/>
            <person name="Springer D."/>
            <person name="Dromer F."/>
            <person name="Young S.K."/>
            <person name="Zeng Q."/>
            <person name="Gargeya S."/>
            <person name="Fitzgerald M."/>
            <person name="Abouelleil A."/>
            <person name="Alvarado L."/>
            <person name="Berlin A.M."/>
            <person name="Chapman S.B."/>
            <person name="Dewar J."/>
            <person name="Goldberg J."/>
            <person name="Griggs A."/>
            <person name="Gujja S."/>
            <person name="Hansen M."/>
            <person name="Howarth C."/>
            <person name="Imamovic A."/>
            <person name="Larimer J."/>
            <person name="McCowan C."/>
            <person name="Murphy C."/>
            <person name="Pearson M."/>
            <person name="Priest M."/>
            <person name="Roberts A."/>
            <person name="Saif S."/>
            <person name="Shea T."/>
            <person name="Sykes S."/>
            <person name="Wortman J."/>
            <person name="Nusbaum C."/>
            <person name="Birren B."/>
        </authorList>
    </citation>
    <scope>NUCLEOTIDE SEQUENCE</scope>
    <source>
        <strain evidence="4">CBS 10737</strain>
    </source>
</reference>
<dbReference type="KEGG" id="kpin:30171226"/>
<dbReference type="Proteomes" id="UP000094020">
    <property type="component" value="Chromosome 3"/>
</dbReference>
<keyword evidence="2" id="KW-0812">Transmembrane</keyword>
<dbReference type="AlphaFoldDB" id="A0A1B9I5K5"/>
<reference evidence="3" key="3">
    <citation type="submission" date="2016-07" db="EMBL/GenBank/DDBJ databases">
        <title>Evolution of pathogenesis and genome organization in the Tremellales.</title>
        <authorList>
            <person name="Cuomo C."/>
            <person name="Litvintseva A."/>
            <person name="Heitman J."/>
            <person name="Chen Y."/>
            <person name="Sun S."/>
            <person name="Springer D."/>
            <person name="Dromer F."/>
            <person name="Young S."/>
            <person name="Zeng Q."/>
            <person name="Chapman S."/>
            <person name="Gujja S."/>
            <person name="Saif S."/>
            <person name="Birren B."/>
        </authorList>
    </citation>
    <scope>NUCLEOTIDE SEQUENCE</scope>
    <source>
        <strain evidence="3">CBS 10737</strain>
    </source>
</reference>
<feature type="compositionally biased region" description="Low complexity" evidence="1">
    <location>
        <begin position="22"/>
        <end position="41"/>
    </location>
</feature>
<evidence type="ECO:0000313" key="5">
    <source>
        <dbReference type="Proteomes" id="UP000094020"/>
    </source>
</evidence>
<keyword evidence="2" id="KW-0472">Membrane</keyword>
<reference evidence="4" key="4">
    <citation type="submission" date="2024-02" db="EMBL/GenBank/DDBJ databases">
        <title>Comparative genomics of Cryptococcus and Kwoniella reveals pathogenesis evolution and contrasting modes of karyotype evolution via chromosome fusion or intercentromeric recombination.</title>
        <authorList>
            <person name="Coelho M.A."/>
            <person name="David-Palma M."/>
            <person name="Shea T."/>
            <person name="Bowers K."/>
            <person name="McGinley-Smith S."/>
            <person name="Mohammad A.W."/>
            <person name="Gnirke A."/>
            <person name="Yurkov A.M."/>
            <person name="Nowrousian M."/>
            <person name="Sun S."/>
            <person name="Cuomo C.A."/>
            <person name="Heitman J."/>
        </authorList>
    </citation>
    <scope>NUCLEOTIDE SEQUENCE</scope>
    <source>
        <strain evidence="4">CBS 10737</strain>
    </source>
</reference>
<evidence type="ECO:0000313" key="4">
    <source>
        <dbReference type="EMBL" id="WWC68576.1"/>
    </source>
</evidence>
<dbReference type="EMBL" id="KI894009">
    <property type="protein sequence ID" value="OCF50800.1"/>
    <property type="molecule type" value="Genomic_DNA"/>
</dbReference>
<organism evidence="3">
    <name type="scientific">Kwoniella pini CBS 10737</name>
    <dbReference type="NCBI Taxonomy" id="1296096"/>
    <lineage>
        <taxon>Eukaryota</taxon>
        <taxon>Fungi</taxon>
        <taxon>Dikarya</taxon>
        <taxon>Basidiomycota</taxon>
        <taxon>Agaricomycotina</taxon>
        <taxon>Tremellomycetes</taxon>
        <taxon>Tremellales</taxon>
        <taxon>Cryptococcaceae</taxon>
        <taxon>Kwoniella</taxon>
    </lineage>
</organism>
<dbReference type="RefSeq" id="XP_019012019.1">
    <property type="nucleotide sequence ID" value="XM_019154616.1"/>
</dbReference>
<protein>
    <submittedName>
        <fullName evidence="3">Uncharacterized protein</fullName>
    </submittedName>
</protein>
<feature type="region of interest" description="Disordered" evidence="1">
    <location>
        <begin position="1"/>
        <end position="81"/>
    </location>
</feature>
<dbReference type="GeneID" id="30171226"/>
<evidence type="ECO:0000313" key="3">
    <source>
        <dbReference type="EMBL" id="OCF50800.1"/>
    </source>
</evidence>
<evidence type="ECO:0000256" key="1">
    <source>
        <dbReference type="SAM" id="MobiDB-lite"/>
    </source>
</evidence>
<dbReference type="STRING" id="1296096.A0A1B9I5K5"/>
<feature type="transmembrane region" description="Helical" evidence="2">
    <location>
        <begin position="102"/>
        <end position="124"/>
    </location>
</feature>
<accession>A0A1B9I5K5</accession>
<sequence length="130" mass="14165">MSSDRQPLLPTHNTQKPHINHSSSSRLSTTRISFPSSSTSSLGPIDDDETLAASTSTISPNKPKYRGWSENDSPLIEGGKKPGLPKLSRECLISEIKCYGSYMLPPLLIFGVLAIGISLGIYGWKSGWFK</sequence>